<dbReference type="OrthoDB" id="5194395at2"/>
<accession>A0A251X4I7</accession>
<keyword evidence="1" id="KW-1133">Transmembrane helix</keyword>
<feature type="transmembrane region" description="Helical" evidence="1">
    <location>
        <begin position="106"/>
        <end position="124"/>
    </location>
</feature>
<keyword evidence="1" id="KW-0472">Membrane</keyword>
<evidence type="ECO:0000313" key="2">
    <source>
        <dbReference type="EMBL" id="OUD12062.1"/>
    </source>
</evidence>
<reference evidence="2 3" key="1">
    <citation type="submission" date="2016-12" db="EMBL/GenBank/DDBJ databases">
        <title>Thioflexothrix psekupsii D3 genome sequencing and assembly.</title>
        <authorList>
            <person name="Fomenkov A."/>
            <person name="Vincze T."/>
            <person name="Grabovich M."/>
            <person name="Anton B.P."/>
            <person name="Dubinina G."/>
            <person name="Orlova M."/>
            <person name="Belousova E."/>
            <person name="Roberts R.J."/>
        </authorList>
    </citation>
    <scope>NUCLEOTIDE SEQUENCE [LARGE SCALE GENOMIC DNA]</scope>
    <source>
        <strain evidence="2">D3</strain>
    </source>
</reference>
<keyword evidence="3" id="KW-1185">Reference proteome</keyword>
<gene>
    <name evidence="2" type="ORF">TPSD3_13070</name>
</gene>
<proteinExistence type="predicted"/>
<protein>
    <submittedName>
        <fullName evidence="2">Uncharacterized protein</fullName>
    </submittedName>
</protein>
<dbReference type="AlphaFoldDB" id="A0A251X4I7"/>
<evidence type="ECO:0000256" key="1">
    <source>
        <dbReference type="SAM" id="Phobius"/>
    </source>
</evidence>
<feature type="transmembrane region" description="Helical" evidence="1">
    <location>
        <begin position="37"/>
        <end position="59"/>
    </location>
</feature>
<dbReference type="RefSeq" id="WP_086488977.1">
    <property type="nucleotide sequence ID" value="NZ_MSLT01000023.1"/>
</dbReference>
<comment type="caution">
    <text evidence="2">The sequence shown here is derived from an EMBL/GenBank/DDBJ whole genome shotgun (WGS) entry which is preliminary data.</text>
</comment>
<name>A0A251X4I7_9GAMM</name>
<dbReference type="EMBL" id="MSLT01000023">
    <property type="protein sequence ID" value="OUD12062.1"/>
    <property type="molecule type" value="Genomic_DNA"/>
</dbReference>
<keyword evidence="1" id="KW-0812">Transmembrane</keyword>
<evidence type="ECO:0000313" key="3">
    <source>
        <dbReference type="Proteomes" id="UP000194798"/>
    </source>
</evidence>
<organism evidence="2 3">
    <name type="scientific">Thioflexithrix psekupsensis</name>
    <dbReference type="NCBI Taxonomy" id="1570016"/>
    <lineage>
        <taxon>Bacteria</taxon>
        <taxon>Pseudomonadati</taxon>
        <taxon>Pseudomonadota</taxon>
        <taxon>Gammaproteobacteria</taxon>
        <taxon>Thiotrichales</taxon>
        <taxon>Thioflexithrix</taxon>
    </lineage>
</organism>
<dbReference type="Proteomes" id="UP000194798">
    <property type="component" value="Unassembled WGS sequence"/>
</dbReference>
<sequence length="130" mass="14772">MFFVKAFVFWFGLLGLAILNAGLREKMLLPWLGDISLPISGLILTFLIIIYAILVVPFMRSKRALDYFLMGELWFVLTLGFEFLLGVIIMGIPFEEWLGIFNVMQGNLMILALVAVSIAPFLAAKWRKLI</sequence>
<feature type="transmembrane region" description="Helical" evidence="1">
    <location>
        <begin position="71"/>
        <end position="94"/>
    </location>
</feature>